<dbReference type="Gene3D" id="3.90.79.20">
    <property type="match status" value="1"/>
</dbReference>
<dbReference type="InterPro" id="IPR050241">
    <property type="entry name" value="NAD-cap_RNA_hydrolase_NudC"/>
</dbReference>
<evidence type="ECO:0000256" key="9">
    <source>
        <dbReference type="ARBA" id="ARBA00023679"/>
    </source>
</evidence>
<dbReference type="AlphaFoldDB" id="A0A917FSB1"/>
<gene>
    <name evidence="12" type="primary">nudC</name>
    <name evidence="12" type="ORF">GCM10010960_19240</name>
</gene>
<reference evidence="12" key="2">
    <citation type="submission" date="2020-09" db="EMBL/GenBank/DDBJ databases">
        <authorList>
            <person name="Sun Q."/>
            <person name="Zhou Y."/>
        </authorList>
    </citation>
    <scope>NUCLEOTIDE SEQUENCE</scope>
    <source>
        <strain evidence="12">CGMCC 1.12726</strain>
    </source>
</reference>
<keyword evidence="8" id="KW-0520">NAD</keyword>
<comment type="cofactor">
    <cofactor evidence="2">
        <name>Zn(2+)</name>
        <dbReference type="ChEBI" id="CHEBI:29105"/>
    </cofactor>
</comment>
<evidence type="ECO:0000256" key="5">
    <source>
        <dbReference type="ARBA" id="ARBA00022723"/>
    </source>
</evidence>
<dbReference type="InterPro" id="IPR015375">
    <property type="entry name" value="NADH_PPase-like_N"/>
</dbReference>
<dbReference type="InterPro" id="IPR000086">
    <property type="entry name" value="NUDIX_hydrolase_dom"/>
</dbReference>
<sequence>MDLFAFRHPGVDRAEPERGDPAVLDRRWQDARVLVLNEKGEACRHLGDDILYPAARVSLRRPEAATYLGHHEQQAYFALPLDLAGFTPAETVSVRTAAVDWPAWQASLFAQAKALLHWQSQAKYCGRCGGFTDLKNGGYSAACGACGLIVYPQTHPATIMCVSDGEHLLLGRQAAWPEKRWSLLAGFVEPGESPEQTALREVWEESGVRGERTRYVASQPWPMPMALMLGYDVYAPMQPIQISDELQAARWLSRAELRALIDAGELQLPDTLSISRYLIERWLEAGPGIRDFWHTKP</sequence>
<comment type="catalytic activity">
    <reaction evidence="9">
        <text>a 5'-end NAD(+)-phospho-ribonucleoside in mRNA + H2O = a 5'-end phospho-adenosine-phospho-ribonucleoside in mRNA + beta-nicotinamide D-ribonucleotide + 2 H(+)</text>
        <dbReference type="Rhea" id="RHEA:60876"/>
        <dbReference type="Rhea" id="RHEA-COMP:15698"/>
        <dbReference type="Rhea" id="RHEA-COMP:15719"/>
        <dbReference type="ChEBI" id="CHEBI:14649"/>
        <dbReference type="ChEBI" id="CHEBI:15377"/>
        <dbReference type="ChEBI" id="CHEBI:15378"/>
        <dbReference type="ChEBI" id="CHEBI:144029"/>
        <dbReference type="ChEBI" id="CHEBI:144051"/>
    </reaction>
    <physiologicalReaction direction="left-to-right" evidence="9">
        <dbReference type="Rhea" id="RHEA:60877"/>
    </physiologicalReaction>
</comment>
<dbReference type="InterPro" id="IPR049734">
    <property type="entry name" value="NudC-like_C"/>
</dbReference>
<dbReference type="PROSITE" id="PS00893">
    <property type="entry name" value="NUDIX_BOX"/>
    <property type="match status" value="1"/>
</dbReference>
<dbReference type="SUPFAM" id="SSF55811">
    <property type="entry name" value="Nudix"/>
    <property type="match status" value="1"/>
</dbReference>
<dbReference type="InterPro" id="IPR020084">
    <property type="entry name" value="NUDIX_hydrolase_CS"/>
</dbReference>
<dbReference type="PROSITE" id="PS51462">
    <property type="entry name" value="NUDIX"/>
    <property type="match status" value="1"/>
</dbReference>
<dbReference type="InterPro" id="IPR020476">
    <property type="entry name" value="Nudix_hydrolase"/>
</dbReference>
<evidence type="ECO:0000313" key="13">
    <source>
        <dbReference type="Proteomes" id="UP000632858"/>
    </source>
</evidence>
<dbReference type="GO" id="GO:0005829">
    <property type="term" value="C:cytosol"/>
    <property type="evidence" value="ECO:0007669"/>
    <property type="project" value="TreeGrafter"/>
</dbReference>
<dbReference type="Pfam" id="PF09296">
    <property type="entry name" value="NUDIX-like"/>
    <property type="match status" value="1"/>
</dbReference>
<keyword evidence="5" id="KW-0479">Metal-binding</keyword>
<evidence type="ECO:0000256" key="8">
    <source>
        <dbReference type="ARBA" id="ARBA00023027"/>
    </source>
</evidence>
<keyword evidence="7" id="KW-0460">Magnesium</keyword>
<evidence type="ECO:0000256" key="2">
    <source>
        <dbReference type="ARBA" id="ARBA00001947"/>
    </source>
</evidence>
<reference evidence="12" key="1">
    <citation type="journal article" date="2014" name="Int. J. Syst. Evol. Microbiol.">
        <title>Complete genome sequence of Corynebacterium casei LMG S-19264T (=DSM 44701T), isolated from a smear-ripened cheese.</title>
        <authorList>
            <consortium name="US DOE Joint Genome Institute (JGI-PGF)"/>
            <person name="Walter F."/>
            <person name="Albersmeier A."/>
            <person name="Kalinowski J."/>
            <person name="Ruckert C."/>
        </authorList>
    </citation>
    <scope>NUCLEOTIDE SEQUENCE</scope>
    <source>
        <strain evidence="12">CGMCC 1.12726</strain>
    </source>
</reference>
<comment type="similarity">
    <text evidence="3">Belongs to the Nudix hydrolase family. NudC subfamily.</text>
</comment>
<dbReference type="InterPro" id="IPR015797">
    <property type="entry name" value="NUDIX_hydrolase-like_dom_sf"/>
</dbReference>
<dbReference type="PRINTS" id="PR00502">
    <property type="entry name" value="NUDIXFAMILY"/>
</dbReference>
<evidence type="ECO:0000256" key="1">
    <source>
        <dbReference type="ARBA" id="ARBA00001946"/>
    </source>
</evidence>
<dbReference type="GO" id="GO:0035529">
    <property type="term" value="F:NADH pyrophosphatase activity"/>
    <property type="evidence" value="ECO:0007669"/>
    <property type="project" value="TreeGrafter"/>
</dbReference>
<dbReference type="RefSeq" id="WP_188450195.1">
    <property type="nucleotide sequence ID" value="NZ_BMFO01000005.1"/>
</dbReference>
<comment type="caution">
    <text evidence="12">The sequence shown here is derived from an EMBL/GenBank/DDBJ whole genome shotgun (WGS) entry which is preliminary data.</text>
</comment>
<keyword evidence="13" id="KW-1185">Reference proteome</keyword>
<protein>
    <recommendedName>
        <fullName evidence="4">NAD(+) diphosphatase</fullName>
        <ecNumber evidence="4">3.6.1.22</ecNumber>
    </recommendedName>
</protein>
<evidence type="ECO:0000256" key="3">
    <source>
        <dbReference type="ARBA" id="ARBA00009595"/>
    </source>
</evidence>
<feature type="domain" description="Nudix hydrolase" evidence="11">
    <location>
        <begin position="153"/>
        <end position="274"/>
    </location>
</feature>
<evidence type="ECO:0000256" key="4">
    <source>
        <dbReference type="ARBA" id="ARBA00012381"/>
    </source>
</evidence>
<evidence type="ECO:0000256" key="10">
    <source>
        <dbReference type="RuleBase" id="RU003476"/>
    </source>
</evidence>
<organism evidence="12 13">
    <name type="scientific">Arenimonas maotaiensis</name>
    <dbReference type="NCBI Taxonomy" id="1446479"/>
    <lineage>
        <taxon>Bacteria</taxon>
        <taxon>Pseudomonadati</taxon>
        <taxon>Pseudomonadota</taxon>
        <taxon>Gammaproteobacteria</taxon>
        <taxon>Lysobacterales</taxon>
        <taxon>Lysobacteraceae</taxon>
        <taxon>Arenimonas</taxon>
    </lineage>
</organism>
<comment type="cofactor">
    <cofactor evidence="1">
        <name>Mg(2+)</name>
        <dbReference type="ChEBI" id="CHEBI:18420"/>
    </cofactor>
</comment>
<dbReference type="PANTHER" id="PTHR42904:SF6">
    <property type="entry name" value="NAD-CAPPED RNA HYDROLASE NUDT12"/>
    <property type="match status" value="1"/>
</dbReference>
<dbReference type="GO" id="GO:0019677">
    <property type="term" value="P:NAD+ catabolic process"/>
    <property type="evidence" value="ECO:0007669"/>
    <property type="project" value="TreeGrafter"/>
</dbReference>
<evidence type="ECO:0000259" key="11">
    <source>
        <dbReference type="PROSITE" id="PS51462"/>
    </source>
</evidence>
<dbReference type="GO" id="GO:0006742">
    <property type="term" value="P:NADP+ catabolic process"/>
    <property type="evidence" value="ECO:0007669"/>
    <property type="project" value="TreeGrafter"/>
</dbReference>
<evidence type="ECO:0000313" key="12">
    <source>
        <dbReference type="EMBL" id="GGF97694.1"/>
    </source>
</evidence>
<dbReference type="PANTHER" id="PTHR42904">
    <property type="entry name" value="NUDIX HYDROLASE, NUDC SUBFAMILY"/>
    <property type="match status" value="1"/>
</dbReference>
<evidence type="ECO:0000256" key="6">
    <source>
        <dbReference type="ARBA" id="ARBA00022801"/>
    </source>
</evidence>
<dbReference type="GO" id="GO:0046872">
    <property type="term" value="F:metal ion binding"/>
    <property type="evidence" value="ECO:0007669"/>
    <property type="project" value="UniProtKB-KW"/>
</dbReference>
<dbReference type="Gene3D" id="3.90.79.10">
    <property type="entry name" value="Nucleoside Triphosphate Pyrophosphohydrolase"/>
    <property type="match status" value="1"/>
</dbReference>
<dbReference type="EC" id="3.6.1.22" evidence="4"/>
<evidence type="ECO:0000256" key="7">
    <source>
        <dbReference type="ARBA" id="ARBA00022842"/>
    </source>
</evidence>
<accession>A0A917FSB1</accession>
<proteinExistence type="inferred from homology"/>
<dbReference type="NCBIfam" id="NF001299">
    <property type="entry name" value="PRK00241.1"/>
    <property type="match status" value="1"/>
</dbReference>
<dbReference type="EMBL" id="BMFO01000005">
    <property type="protein sequence ID" value="GGF97694.1"/>
    <property type="molecule type" value="Genomic_DNA"/>
</dbReference>
<dbReference type="InterPro" id="IPR015376">
    <property type="entry name" value="Znr_NADH_PPase"/>
</dbReference>
<keyword evidence="6 10" id="KW-0378">Hydrolase</keyword>
<name>A0A917FSB1_9GAMM</name>
<dbReference type="Pfam" id="PF00293">
    <property type="entry name" value="NUDIX"/>
    <property type="match status" value="1"/>
</dbReference>
<dbReference type="CDD" id="cd03429">
    <property type="entry name" value="NUDIX_NADH_pyrophosphatase_Nudt13"/>
    <property type="match status" value="1"/>
</dbReference>
<dbReference type="Proteomes" id="UP000632858">
    <property type="component" value="Unassembled WGS sequence"/>
</dbReference>
<dbReference type="Pfam" id="PF09297">
    <property type="entry name" value="Zn_ribbon_NUD"/>
    <property type="match status" value="1"/>
</dbReference>